<organism evidence="1 2">
    <name type="scientific">Bacteroides ovatus</name>
    <dbReference type="NCBI Taxonomy" id="28116"/>
    <lineage>
        <taxon>Bacteria</taxon>
        <taxon>Pseudomonadati</taxon>
        <taxon>Bacteroidota</taxon>
        <taxon>Bacteroidia</taxon>
        <taxon>Bacteroidales</taxon>
        <taxon>Bacteroidaceae</taxon>
        <taxon>Bacteroides</taxon>
    </lineage>
</organism>
<dbReference type="Proteomes" id="UP000424805">
    <property type="component" value="Unassembled WGS sequence"/>
</dbReference>
<dbReference type="EMBL" id="VWFP01000088">
    <property type="protein sequence ID" value="KAA4617808.1"/>
    <property type="molecule type" value="Genomic_DNA"/>
</dbReference>
<evidence type="ECO:0000313" key="2">
    <source>
        <dbReference type="Proteomes" id="UP000424805"/>
    </source>
</evidence>
<protein>
    <submittedName>
        <fullName evidence="1">Uncharacterized protein</fullName>
    </submittedName>
</protein>
<gene>
    <name evidence="1" type="ORF">F3B90_26645</name>
</gene>
<comment type="caution">
    <text evidence="1">The sequence shown here is derived from an EMBL/GenBank/DDBJ whole genome shotgun (WGS) entry which is preliminary data.</text>
</comment>
<reference evidence="1 2" key="1">
    <citation type="journal article" date="2019" name="Nat. Med.">
        <title>A library of human gut bacterial isolates paired with longitudinal multiomics data enables mechanistic microbiome research.</title>
        <authorList>
            <person name="Poyet M."/>
            <person name="Groussin M."/>
            <person name="Gibbons S.M."/>
            <person name="Avila-Pacheco J."/>
            <person name="Jiang X."/>
            <person name="Kearney S.M."/>
            <person name="Perrotta A.R."/>
            <person name="Berdy B."/>
            <person name="Zhao S."/>
            <person name="Lieberman T.D."/>
            <person name="Swanson P.K."/>
            <person name="Smith M."/>
            <person name="Roesemann S."/>
            <person name="Alexander J.E."/>
            <person name="Rich S.A."/>
            <person name="Livny J."/>
            <person name="Vlamakis H."/>
            <person name="Clish C."/>
            <person name="Bullock K."/>
            <person name="Deik A."/>
            <person name="Scott J."/>
            <person name="Pierce K.A."/>
            <person name="Xavier R.J."/>
            <person name="Alm E.J."/>
        </authorList>
    </citation>
    <scope>NUCLEOTIDE SEQUENCE [LARGE SCALE GENOMIC DNA]</scope>
    <source>
        <strain evidence="1 2">BIOML-A15</strain>
    </source>
</reference>
<evidence type="ECO:0000313" key="1">
    <source>
        <dbReference type="EMBL" id="KAA4617808.1"/>
    </source>
</evidence>
<accession>A0A7J4XPX9</accession>
<proteinExistence type="predicted"/>
<name>A0A7J4XPX9_BACOV</name>
<sequence length="178" mass="19417">MPFRPFARGFAALACAAGFLESAPGGAPAYLQRLAHAVENDALVLFRCLRVFILEPEGYLPFGGHADPVFHGTSQAGGMGFALTPGEAPLHFSRSKNVMHVAIDVAGGDLYYNGGQTDTIVYSEIGRKAGISRNYMVKATVKVGGDTYTSGFKSNYAYKDAKRVWWANETSYYDYYPY</sequence>
<dbReference type="AlphaFoldDB" id="A0A7J4XPX9"/>